<dbReference type="SMART" id="SM00256">
    <property type="entry name" value="FBOX"/>
    <property type="match status" value="1"/>
</dbReference>
<dbReference type="WBParaSite" id="Csp11.Scaffold563.g3985.t1">
    <property type="protein sequence ID" value="Csp11.Scaffold563.g3985.t1"/>
    <property type="gene ID" value="Csp11.Scaffold563.g3985"/>
</dbReference>
<dbReference type="Proteomes" id="UP000095282">
    <property type="component" value="Unplaced"/>
</dbReference>
<protein>
    <submittedName>
        <fullName evidence="3">F-box domain-containing protein</fullName>
    </submittedName>
</protein>
<dbReference type="STRING" id="1561998.A0A1I7TAC6"/>
<evidence type="ECO:0000259" key="1">
    <source>
        <dbReference type="PROSITE" id="PS50181"/>
    </source>
</evidence>
<evidence type="ECO:0000313" key="2">
    <source>
        <dbReference type="Proteomes" id="UP000095282"/>
    </source>
</evidence>
<accession>A0A1I7TAC6</accession>
<sequence length="195" mass="23144">MKTEEKPELGSLPTEVLCHLFTYIPPFQLITKVSLVCQRFNGIIRDKVYWNTRIKNEHQVRLPPCELKHEEYEPKKSFYEMHQQTKRWQNWESQRIVTAPGHCATVDSVLLFEKTIRNSVFLEVVIERFVSGMSITLNGELIQLRIHGQWHKTIWLIWDGFGIWLVMQTLRDSTRRHGIRQLKAGRSPTTEQFRI</sequence>
<dbReference type="InterPro" id="IPR001810">
    <property type="entry name" value="F-box_dom"/>
</dbReference>
<dbReference type="eggNOG" id="KOG0274">
    <property type="taxonomic scope" value="Eukaryota"/>
</dbReference>
<dbReference type="PROSITE" id="PS50181">
    <property type="entry name" value="FBOX"/>
    <property type="match status" value="1"/>
</dbReference>
<feature type="domain" description="F-box" evidence="1">
    <location>
        <begin position="6"/>
        <end position="53"/>
    </location>
</feature>
<dbReference type="Gene3D" id="1.20.1280.50">
    <property type="match status" value="1"/>
</dbReference>
<name>A0A1I7TAC6_9PELO</name>
<dbReference type="InterPro" id="IPR036047">
    <property type="entry name" value="F-box-like_dom_sf"/>
</dbReference>
<dbReference type="AlphaFoldDB" id="A0A1I7TAC6"/>
<reference evidence="3" key="1">
    <citation type="submission" date="2016-11" db="UniProtKB">
        <authorList>
            <consortium name="WormBaseParasite"/>
        </authorList>
    </citation>
    <scope>IDENTIFICATION</scope>
</reference>
<dbReference type="Pfam" id="PF12937">
    <property type="entry name" value="F-box-like"/>
    <property type="match status" value="1"/>
</dbReference>
<dbReference type="SUPFAM" id="SSF81383">
    <property type="entry name" value="F-box domain"/>
    <property type="match status" value="1"/>
</dbReference>
<keyword evidence="2" id="KW-1185">Reference proteome</keyword>
<proteinExistence type="predicted"/>
<evidence type="ECO:0000313" key="3">
    <source>
        <dbReference type="WBParaSite" id="Csp11.Scaffold563.g3985.t1"/>
    </source>
</evidence>
<organism evidence="2 3">
    <name type="scientific">Caenorhabditis tropicalis</name>
    <dbReference type="NCBI Taxonomy" id="1561998"/>
    <lineage>
        <taxon>Eukaryota</taxon>
        <taxon>Metazoa</taxon>
        <taxon>Ecdysozoa</taxon>
        <taxon>Nematoda</taxon>
        <taxon>Chromadorea</taxon>
        <taxon>Rhabditida</taxon>
        <taxon>Rhabditina</taxon>
        <taxon>Rhabditomorpha</taxon>
        <taxon>Rhabditoidea</taxon>
        <taxon>Rhabditidae</taxon>
        <taxon>Peloderinae</taxon>
        <taxon>Caenorhabditis</taxon>
    </lineage>
</organism>